<keyword evidence="1" id="KW-0479">Metal-binding</keyword>
<keyword evidence="1" id="KW-0862">Zinc</keyword>
<dbReference type="AlphaFoldDB" id="A0A8H5H717"/>
<dbReference type="Proteomes" id="UP000565441">
    <property type="component" value="Unassembled WGS sequence"/>
</dbReference>
<evidence type="ECO:0000256" key="1">
    <source>
        <dbReference type="PROSITE-ProRule" id="PRU00175"/>
    </source>
</evidence>
<feature type="region of interest" description="Disordered" evidence="2">
    <location>
        <begin position="449"/>
        <end position="476"/>
    </location>
</feature>
<feature type="compositionally biased region" description="Pro residues" evidence="2">
    <location>
        <begin position="511"/>
        <end position="526"/>
    </location>
</feature>
<feature type="region of interest" description="Disordered" evidence="2">
    <location>
        <begin position="642"/>
        <end position="665"/>
    </location>
</feature>
<dbReference type="OrthoDB" id="8062037at2759"/>
<reference evidence="4 5" key="1">
    <citation type="journal article" date="2020" name="ISME J.">
        <title>Uncovering the hidden diversity of litter-decomposition mechanisms in mushroom-forming fungi.</title>
        <authorList>
            <person name="Floudas D."/>
            <person name="Bentzer J."/>
            <person name="Ahren D."/>
            <person name="Johansson T."/>
            <person name="Persson P."/>
            <person name="Tunlid A."/>
        </authorList>
    </citation>
    <scope>NUCLEOTIDE SEQUENCE [LARGE SCALE GENOMIC DNA]</scope>
    <source>
        <strain evidence="4 5">CBS 661.87</strain>
    </source>
</reference>
<evidence type="ECO:0000256" key="2">
    <source>
        <dbReference type="SAM" id="MobiDB-lite"/>
    </source>
</evidence>
<feature type="compositionally biased region" description="Low complexity" evidence="2">
    <location>
        <begin position="127"/>
        <end position="145"/>
    </location>
</feature>
<dbReference type="GO" id="GO:0061630">
    <property type="term" value="F:ubiquitin protein ligase activity"/>
    <property type="evidence" value="ECO:0007669"/>
    <property type="project" value="TreeGrafter"/>
</dbReference>
<evidence type="ECO:0000313" key="5">
    <source>
        <dbReference type="Proteomes" id="UP000565441"/>
    </source>
</evidence>
<feature type="compositionally biased region" description="Polar residues" evidence="2">
    <location>
        <begin position="1"/>
        <end position="13"/>
    </location>
</feature>
<gene>
    <name evidence="4" type="ORF">D9615_006721</name>
</gene>
<feature type="region of interest" description="Disordered" evidence="2">
    <location>
        <begin position="694"/>
        <end position="738"/>
    </location>
</feature>
<evidence type="ECO:0000313" key="4">
    <source>
        <dbReference type="EMBL" id="KAF5377849.1"/>
    </source>
</evidence>
<dbReference type="EMBL" id="JAACJP010000022">
    <property type="protein sequence ID" value="KAF5377849.1"/>
    <property type="molecule type" value="Genomic_DNA"/>
</dbReference>
<feature type="region of interest" description="Disordered" evidence="2">
    <location>
        <begin position="750"/>
        <end position="820"/>
    </location>
</feature>
<feature type="compositionally biased region" description="Basic and acidic residues" evidence="2">
    <location>
        <begin position="319"/>
        <end position="328"/>
    </location>
</feature>
<keyword evidence="1" id="KW-0863">Zinc-finger</keyword>
<dbReference type="PANTHER" id="PTHR22765">
    <property type="entry name" value="RING FINGER AND PROTEASE ASSOCIATED DOMAIN-CONTAINING"/>
    <property type="match status" value="1"/>
</dbReference>
<accession>A0A8H5H717</accession>
<organism evidence="4 5">
    <name type="scientific">Tricholomella constricta</name>
    <dbReference type="NCBI Taxonomy" id="117010"/>
    <lineage>
        <taxon>Eukaryota</taxon>
        <taxon>Fungi</taxon>
        <taxon>Dikarya</taxon>
        <taxon>Basidiomycota</taxon>
        <taxon>Agaricomycotina</taxon>
        <taxon>Agaricomycetes</taxon>
        <taxon>Agaricomycetidae</taxon>
        <taxon>Agaricales</taxon>
        <taxon>Tricholomatineae</taxon>
        <taxon>Lyophyllaceae</taxon>
        <taxon>Tricholomella</taxon>
    </lineage>
</organism>
<dbReference type="GO" id="GO:0006511">
    <property type="term" value="P:ubiquitin-dependent protein catabolic process"/>
    <property type="evidence" value="ECO:0007669"/>
    <property type="project" value="TreeGrafter"/>
</dbReference>
<keyword evidence="5" id="KW-1185">Reference proteome</keyword>
<feature type="domain" description="RING-type" evidence="3">
    <location>
        <begin position="333"/>
        <end position="365"/>
    </location>
</feature>
<dbReference type="SUPFAM" id="SSF57850">
    <property type="entry name" value="RING/U-box"/>
    <property type="match status" value="1"/>
</dbReference>
<dbReference type="PROSITE" id="PS50089">
    <property type="entry name" value="ZF_RING_2"/>
    <property type="match status" value="1"/>
</dbReference>
<dbReference type="InterPro" id="IPR051826">
    <property type="entry name" value="E3_ubiquitin-ligase_domain"/>
</dbReference>
<proteinExistence type="predicted"/>
<feature type="compositionally biased region" description="Polar residues" evidence="2">
    <location>
        <begin position="71"/>
        <end position="87"/>
    </location>
</feature>
<feature type="region of interest" description="Disordered" evidence="2">
    <location>
        <begin position="275"/>
        <end position="332"/>
    </location>
</feature>
<feature type="region of interest" description="Disordered" evidence="2">
    <location>
        <begin position="507"/>
        <end position="529"/>
    </location>
</feature>
<dbReference type="Gene3D" id="3.30.40.10">
    <property type="entry name" value="Zinc/RING finger domain, C3HC4 (zinc finger)"/>
    <property type="match status" value="1"/>
</dbReference>
<comment type="caution">
    <text evidence="4">The sequence shown here is derived from an EMBL/GenBank/DDBJ whole genome shotgun (WGS) entry which is preliminary data.</text>
</comment>
<dbReference type="GO" id="GO:0008270">
    <property type="term" value="F:zinc ion binding"/>
    <property type="evidence" value="ECO:0007669"/>
    <property type="project" value="UniProtKB-KW"/>
</dbReference>
<dbReference type="SMART" id="SM00184">
    <property type="entry name" value="RING"/>
    <property type="match status" value="1"/>
</dbReference>
<evidence type="ECO:0000259" key="3">
    <source>
        <dbReference type="PROSITE" id="PS50089"/>
    </source>
</evidence>
<name>A0A8H5H717_9AGAR</name>
<feature type="compositionally biased region" description="Low complexity" evidence="2">
    <location>
        <begin position="801"/>
        <end position="811"/>
    </location>
</feature>
<dbReference type="InterPro" id="IPR001841">
    <property type="entry name" value="Znf_RING"/>
</dbReference>
<feature type="region of interest" description="Disordered" evidence="2">
    <location>
        <begin position="1"/>
        <end position="156"/>
    </location>
</feature>
<dbReference type="InterPro" id="IPR013083">
    <property type="entry name" value="Znf_RING/FYVE/PHD"/>
</dbReference>
<sequence length="1016" mass="106289">MPPSEHNTNSTTHDANEPNDVEMQAVHDSNDTDDSASSIPPHEATASRINRRARVDDDDDDERDRRHPSQRIATNSTPSPTPRQHPSATDPRIHTTFNNPTILTTPADTAHRDALDSTPPANDDDNNNTAAGPDNNNNTDNNDNPGPGPAPPPFFGGVAITIDLDGMPTMHPFPQGADGVPILPPFPPPPMGMGMGAGMATGTGFAAFRDFLTLLAMGGEREVEDPERAKRLVDALEEVPEGLVRRLEALGTDVEGGEVGCAICWDRLLDGEGGGFGLEEKEKEQQQEQAAQQEPSPSSSTGPSDPSSPSSQSSGSNNEETHESESKPERHHPKIVSLPCAHVFHAACLIPWFARPRQTTCPTCRFNVDPEGLSATPRQFRRRAPTNANAPGMGVPGAGVEAGAGTGEAVAGEGDDTHTEDVVRVPEEFQQRIHERQERELAELLEADSQEQANGDDSAGGGQVPTAPVSEHGNNSEGESAIVMMEMNGVTDDAGAASFVFARTETEHAPAPAPGPGPAPAPPPRGPQHNFIIGFDVFIRGPPMPMGFGQGPGFTFAEGGAPAPQMGNMGGTLPGMNPAGANPNPNPDDANANADGLRARMGMGMGMEDLEAEAEAIRDMDIGMDMGMGTDGTMDADTDALREDAGAHPPHQHQPPRLPAWPGFGGPVRTGNAQFAARSVSEAFASLFASAGMGAQPTQGQAGDGEPASAPGQAQGQAQPQPQGQGQLPPPPVDRGQIPQDFFAALFGQLGGQRPPQMNTDANANASENSSQNTNTLPVTASTTDEAGPEPSPAPTPAHPDPANANANPQPQQRPMPHPLASLFPLLFNPFAPTGVRMRTDANPTATGNINLPPPMFTHMPGMPFNAPARERKAWTLPPAPGPTLRQRIERREREAGLRCSDVSCGVGPSDEEPVVAGLSEAARRQLWIRAPGEGKGKEGKEGVEGGEEGAGLLCAHTFHPACLVSAARVGMRGAEASVVREGEEEGGAVEVACSVCRGVGNVAKGDWDEGVQALA</sequence>
<feature type="compositionally biased region" description="Low complexity" evidence="2">
    <location>
        <begin position="759"/>
        <end position="776"/>
    </location>
</feature>
<protein>
    <recommendedName>
        <fullName evidence="3">RING-type domain-containing protein</fullName>
    </recommendedName>
</protein>
<feature type="compositionally biased region" description="Polar residues" evidence="2">
    <location>
        <begin position="95"/>
        <end position="107"/>
    </location>
</feature>
<feature type="compositionally biased region" description="Pro residues" evidence="2">
    <location>
        <begin position="790"/>
        <end position="800"/>
    </location>
</feature>
<feature type="compositionally biased region" description="Low complexity" evidence="2">
    <location>
        <begin position="707"/>
        <end position="727"/>
    </location>
</feature>
<feature type="compositionally biased region" description="Low complexity" evidence="2">
    <location>
        <begin position="287"/>
        <end position="316"/>
    </location>
</feature>